<dbReference type="Proteomes" id="UP000818029">
    <property type="component" value="Chromosome D09"/>
</dbReference>
<evidence type="ECO:0000313" key="2">
    <source>
        <dbReference type="Proteomes" id="UP000818029"/>
    </source>
</evidence>
<reference evidence="3" key="2">
    <citation type="submission" date="2025-08" db="UniProtKB">
        <authorList>
            <consortium name="RefSeq"/>
        </authorList>
    </citation>
    <scope>IDENTIFICATION</scope>
</reference>
<reference evidence="2" key="1">
    <citation type="journal article" date="2020" name="Nat. Genet.">
        <title>Genomic diversifications of five Gossypium allopolyploid species and their impact on cotton improvement.</title>
        <authorList>
            <person name="Chen Z.J."/>
            <person name="Sreedasyam A."/>
            <person name="Ando A."/>
            <person name="Song Q."/>
            <person name="De Santiago L.M."/>
            <person name="Hulse-Kemp A.M."/>
            <person name="Ding M."/>
            <person name="Ye W."/>
            <person name="Kirkbride R.C."/>
            <person name="Jenkins J."/>
            <person name="Plott C."/>
            <person name="Lovell J."/>
            <person name="Lin Y.M."/>
            <person name="Vaughn R."/>
            <person name="Liu B."/>
            <person name="Simpson S."/>
            <person name="Scheffler B.E."/>
            <person name="Wen L."/>
            <person name="Saski C.A."/>
            <person name="Grover C.E."/>
            <person name="Hu G."/>
            <person name="Conover J.L."/>
            <person name="Carlson J.W."/>
            <person name="Shu S."/>
            <person name="Boston L.B."/>
            <person name="Williams M."/>
            <person name="Peterson D.G."/>
            <person name="McGee K."/>
            <person name="Jones D.C."/>
            <person name="Wendel J.F."/>
            <person name="Stelly D.M."/>
            <person name="Grimwood J."/>
            <person name="Schmutz J."/>
        </authorList>
    </citation>
    <scope>NUCLEOTIDE SEQUENCE [LARGE SCALE GENOMIC DNA]</scope>
    <source>
        <strain evidence="2">cv. TM-1</strain>
    </source>
</reference>
<protein>
    <recommendedName>
        <fullName evidence="4">Gag-pro-like protein</fullName>
    </recommendedName>
</protein>
<feature type="region of interest" description="Disordered" evidence="1">
    <location>
        <begin position="50"/>
        <end position="70"/>
    </location>
</feature>
<name>A0ABM3AMN6_GOSHI</name>
<dbReference type="PANTHER" id="PTHR32108:SF5">
    <property type="entry name" value="DYNACTIN SUBUNIT 1-LIKE"/>
    <property type="match status" value="1"/>
</dbReference>
<dbReference type="PANTHER" id="PTHR32108">
    <property type="entry name" value="DNA-DIRECTED RNA POLYMERASE SUBUNIT ALPHA"/>
    <property type="match status" value="1"/>
</dbReference>
<proteinExistence type="predicted"/>
<keyword evidence="2" id="KW-1185">Reference proteome</keyword>
<feature type="compositionally biased region" description="Basic and acidic residues" evidence="1">
    <location>
        <begin position="10"/>
        <end position="32"/>
    </location>
</feature>
<evidence type="ECO:0008006" key="4">
    <source>
        <dbReference type="Google" id="ProtNLM"/>
    </source>
</evidence>
<gene>
    <name evidence="3" type="primary">LOC107889879</name>
</gene>
<evidence type="ECO:0000256" key="1">
    <source>
        <dbReference type="SAM" id="MobiDB-lite"/>
    </source>
</evidence>
<dbReference type="GeneID" id="107889879"/>
<evidence type="ECO:0000313" key="3">
    <source>
        <dbReference type="RefSeq" id="XP_040956089.1"/>
    </source>
</evidence>
<accession>A0ABM3AMN6</accession>
<feature type="region of interest" description="Disordered" evidence="1">
    <location>
        <begin position="10"/>
        <end position="33"/>
    </location>
</feature>
<sequence length="561" mass="62920">MNGEMIEHAIKSGRIDGGENNKRTAPRKRENEVNNVNAYGKSIIVSQPRKAVINQQGSSKQESRMRQNTEKPQFTPIPMIYKELYQNLFNAHVVAPRLSIENCTTFKKVVEGLIKLGVVKFGDSPNTESLLPNHDEGVNAIIENGGRRVKANVVEIRTPLEWVWKQMVKGGRIKQDSIERPEGVSKFCEFHVEEGHDIQKCTEFRTMVQKLMDNKELEFYEEINGLEEGEVYAEEEGSTGKAQKASHPVVPWNYDWNVTIPGKESLVNTSGEDEGFYTRSGKCYDPANARVESRKGKALAVELGKVKTDKTEPRVNQPVTENEAREFLKFLKHSEYSVVEQLHKQPARISMLELFISSEIHRNTLIRLLNETYVAHDISVNKLDRLVNNISADNFIFFNDDEIPPGGRGATKALHITARCGEYALAGVLIDNGKVMGRIEIPLLIGLNIYKVDFLVMDIKPSYNCLLGRPWIHSAGAVPSSLHQKLKLVTEGRLITIDAEEDIIASVTSDTPYLGIDDEAVECSFRSLEFVNATSVIEGKKIPMPSISRATRMGLQITVGK</sequence>
<dbReference type="RefSeq" id="XP_040956089.1">
    <property type="nucleotide sequence ID" value="XM_041100155.1"/>
</dbReference>
<organism evidence="2 3">
    <name type="scientific">Gossypium hirsutum</name>
    <name type="common">Upland cotton</name>
    <name type="synonym">Gossypium mexicanum</name>
    <dbReference type="NCBI Taxonomy" id="3635"/>
    <lineage>
        <taxon>Eukaryota</taxon>
        <taxon>Viridiplantae</taxon>
        <taxon>Streptophyta</taxon>
        <taxon>Embryophyta</taxon>
        <taxon>Tracheophyta</taxon>
        <taxon>Spermatophyta</taxon>
        <taxon>Magnoliopsida</taxon>
        <taxon>eudicotyledons</taxon>
        <taxon>Gunneridae</taxon>
        <taxon>Pentapetalae</taxon>
        <taxon>rosids</taxon>
        <taxon>malvids</taxon>
        <taxon>Malvales</taxon>
        <taxon>Malvaceae</taxon>
        <taxon>Malvoideae</taxon>
        <taxon>Gossypium</taxon>
    </lineage>
</organism>